<dbReference type="EMBL" id="VYQF01000001">
    <property type="protein sequence ID" value="KAA9041837.1"/>
    <property type="molecule type" value="Genomic_DNA"/>
</dbReference>
<sequence>MKQIFTLLISLGAFATSFAQYSPRHKDDGYVYNESKRYGGNFSPRDKAFQVERINREYDFKINGIRKSWNLSRHQKKVAIRSLERERDRKIHMVNERFYERQRNYDHKWHDR</sequence>
<name>A0A5J5IPA2_9BACT</name>
<dbReference type="Proteomes" id="UP000326903">
    <property type="component" value="Unassembled WGS sequence"/>
</dbReference>
<proteinExistence type="predicted"/>
<evidence type="ECO:0000313" key="1">
    <source>
        <dbReference type="EMBL" id="KAA9041837.1"/>
    </source>
</evidence>
<protein>
    <submittedName>
        <fullName evidence="1">Uncharacterized protein</fullName>
    </submittedName>
</protein>
<evidence type="ECO:0000313" key="2">
    <source>
        <dbReference type="Proteomes" id="UP000326903"/>
    </source>
</evidence>
<keyword evidence="2" id="KW-1185">Reference proteome</keyword>
<dbReference type="RefSeq" id="WP_150413966.1">
    <property type="nucleotide sequence ID" value="NZ_VYQF01000001.1"/>
</dbReference>
<gene>
    <name evidence="1" type="ORF">FW778_07420</name>
</gene>
<comment type="caution">
    <text evidence="1">The sequence shown here is derived from an EMBL/GenBank/DDBJ whole genome shotgun (WGS) entry which is preliminary data.</text>
</comment>
<reference evidence="1 2" key="1">
    <citation type="submission" date="2019-09" db="EMBL/GenBank/DDBJ databases">
        <title>Draft genome sequence of Ginsengibacter sp. BR5-29.</title>
        <authorList>
            <person name="Im W.-T."/>
        </authorList>
    </citation>
    <scope>NUCLEOTIDE SEQUENCE [LARGE SCALE GENOMIC DNA]</scope>
    <source>
        <strain evidence="1 2">BR5-29</strain>
    </source>
</reference>
<dbReference type="AlphaFoldDB" id="A0A5J5IPA2"/>
<organism evidence="1 2">
    <name type="scientific">Ginsengibacter hankyongi</name>
    <dbReference type="NCBI Taxonomy" id="2607284"/>
    <lineage>
        <taxon>Bacteria</taxon>
        <taxon>Pseudomonadati</taxon>
        <taxon>Bacteroidota</taxon>
        <taxon>Chitinophagia</taxon>
        <taxon>Chitinophagales</taxon>
        <taxon>Chitinophagaceae</taxon>
        <taxon>Ginsengibacter</taxon>
    </lineage>
</organism>
<accession>A0A5J5IPA2</accession>